<keyword evidence="4" id="KW-0862">Zinc</keyword>
<evidence type="ECO:0000259" key="6">
    <source>
        <dbReference type="PROSITE" id="PS00028"/>
    </source>
</evidence>
<comment type="similarity">
    <text evidence="1">Belongs to the KIN17 family.</text>
</comment>
<dbReference type="AlphaFoldDB" id="A0A077X3K9"/>
<dbReference type="SMART" id="SM01253">
    <property type="entry name" value="Kin17_mid"/>
    <property type="match status" value="1"/>
</dbReference>
<reference evidence="7" key="1">
    <citation type="journal article" date="2014" name="Genome Announc.">
        <title>De novo whole-genome sequence and genome annotation of Lichtheimia ramosa.</title>
        <authorList>
            <person name="Linde J."/>
            <person name="Schwartze V."/>
            <person name="Binder U."/>
            <person name="Lass-Florl C."/>
            <person name="Voigt K."/>
            <person name="Horn F."/>
        </authorList>
    </citation>
    <scope>NUCLEOTIDE SEQUENCE</scope>
    <source>
        <strain evidence="7">JMRC FSU:6197</strain>
    </source>
</reference>
<protein>
    <recommendedName>
        <fullName evidence="6">C2H2-type domain-containing protein</fullName>
    </recommendedName>
</protein>
<keyword evidence="2" id="KW-0479">Metal-binding</keyword>
<dbReference type="InterPro" id="IPR036236">
    <property type="entry name" value="Znf_C2H2_sf"/>
</dbReference>
<dbReference type="GO" id="GO:0006260">
    <property type="term" value="P:DNA replication"/>
    <property type="evidence" value="ECO:0007669"/>
    <property type="project" value="TreeGrafter"/>
</dbReference>
<organism evidence="7">
    <name type="scientific">Lichtheimia ramosa</name>
    <dbReference type="NCBI Taxonomy" id="688394"/>
    <lineage>
        <taxon>Eukaryota</taxon>
        <taxon>Fungi</taxon>
        <taxon>Fungi incertae sedis</taxon>
        <taxon>Mucoromycota</taxon>
        <taxon>Mucoromycotina</taxon>
        <taxon>Mucoromycetes</taxon>
        <taxon>Mucorales</taxon>
        <taxon>Lichtheimiaceae</taxon>
        <taxon>Lichtheimia</taxon>
    </lineage>
</organism>
<evidence type="ECO:0000256" key="5">
    <source>
        <dbReference type="SAM" id="MobiDB-lite"/>
    </source>
</evidence>
<dbReference type="EMBL" id="LK023385">
    <property type="protein sequence ID" value="CDS14044.1"/>
    <property type="molecule type" value="Genomic_DNA"/>
</dbReference>
<name>A0A077X3K9_9FUNG</name>
<dbReference type="InterPro" id="IPR019447">
    <property type="entry name" value="DNA/RNA-bd_Kin17_WH-like_dom"/>
</dbReference>
<dbReference type="GO" id="GO:0005634">
    <property type="term" value="C:nucleus"/>
    <property type="evidence" value="ECO:0007669"/>
    <property type="project" value="TreeGrafter"/>
</dbReference>
<proteinExistence type="inferred from homology"/>
<accession>A0A077X3K9</accession>
<feature type="region of interest" description="Disordered" evidence="5">
    <location>
        <begin position="180"/>
        <end position="235"/>
    </location>
</feature>
<dbReference type="GO" id="GO:0008270">
    <property type="term" value="F:zinc ion binding"/>
    <property type="evidence" value="ECO:0007669"/>
    <property type="project" value="UniProtKB-KW"/>
</dbReference>
<dbReference type="SUPFAM" id="SSF57667">
    <property type="entry name" value="beta-beta-alpha zinc fingers"/>
    <property type="match status" value="1"/>
</dbReference>
<dbReference type="GO" id="GO:0003690">
    <property type="term" value="F:double-stranded DNA binding"/>
    <property type="evidence" value="ECO:0007669"/>
    <property type="project" value="TreeGrafter"/>
</dbReference>
<feature type="domain" description="C2H2-type" evidence="6">
    <location>
        <begin position="29"/>
        <end position="51"/>
    </location>
</feature>
<evidence type="ECO:0000256" key="1">
    <source>
        <dbReference type="ARBA" id="ARBA00008517"/>
    </source>
</evidence>
<dbReference type="InterPro" id="IPR037321">
    <property type="entry name" value="KIN17-like"/>
</dbReference>
<evidence type="ECO:0000256" key="4">
    <source>
        <dbReference type="ARBA" id="ARBA00022833"/>
    </source>
</evidence>
<dbReference type="Pfam" id="PF10357">
    <property type="entry name" value="WH_KIN17"/>
    <property type="match status" value="1"/>
</dbReference>
<feature type="compositionally biased region" description="Basic and acidic residues" evidence="5">
    <location>
        <begin position="180"/>
        <end position="206"/>
    </location>
</feature>
<dbReference type="Gene3D" id="1.10.10.2030">
    <property type="entry name" value="DNA/RNA-binding protein Kin17, conserved domain"/>
    <property type="match status" value="1"/>
</dbReference>
<evidence type="ECO:0000256" key="2">
    <source>
        <dbReference type="ARBA" id="ARBA00022723"/>
    </source>
</evidence>
<dbReference type="InterPro" id="IPR038254">
    <property type="entry name" value="KIN17_WH-like_sf"/>
</dbReference>
<keyword evidence="3" id="KW-0863">Zinc-finger</keyword>
<evidence type="ECO:0000313" key="7">
    <source>
        <dbReference type="EMBL" id="CDS14044.1"/>
    </source>
</evidence>
<dbReference type="FunFam" id="1.10.10.2030:FF:000001">
    <property type="entry name" value="DNA/RNA-binding protein KIN17, putative"/>
    <property type="match status" value="1"/>
</dbReference>
<dbReference type="InterPro" id="IPR013087">
    <property type="entry name" value="Znf_C2H2_type"/>
</dbReference>
<dbReference type="GO" id="GO:0006974">
    <property type="term" value="P:DNA damage response"/>
    <property type="evidence" value="ECO:0007669"/>
    <property type="project" value="TreeGrafter"/>
</dbReference>
<dbReference type="PANTHER" id="PTHR12805">
    <property type="entry name" value="KIN17 KIN, ANTIGENIC DETERMINANT OF RECA PROTEIN HOMOLOG"/>
    <property type="match status" value="1"/>
</dbReference>
<dbReference type="PROSITE" id="PS00028">
    <property type="entry name" value="ZINC_FINGER_C2H2_1"/>
    <property type="match status" value="1"/>
</dbReference>
<dbReference type="OrthoDB" id="10266249at2759"/>
<evidence type="ECO:0000256" key="3">
    <source>
        <dbReference type="ARBA" id="ARBA00022771"/>
    </source>
</evidence>
<dbReference type="Pfam" id="PF25095">
    <property type="entry name" value="C2H2-zf_KIN17"/>
    <property type="match status" value="1"/>
</dbReference>
<dbReference type="PANTHER" id="PTHR12805:SF0">
    <property type="entry name" value="DNA_RNA-BINDING PROTEIN KIN17"/>
    <property type="match status" value="1"/>
</dbReference>
<dbReference type="InterPro" id="IPR056767">
    <property type="entry name" value="C2H2-Znf_KIN17"/>
</dbReference>
<gene>
    <name evidence="7" type="ORF">LRAMOSA06215</name>
</gene>
<sequence length="258" mass="29703">MGKNGGFLTPKAIANRIKAKGLLKLKFYCQVCEKQCRDENGFKCHTMSESHQRQMLLVAENPGRFVHNYSDMFKKDFLSLLSRAHGTKRVFANQVYQEYIADRNHIHMNATRWNSLSEFVKYLGREGICHVEEAENGWYITWIDNSPKALARQAAIQKMERQQRDAEERDQQLLQEQVEKAAKEAEERGIQEKKPTELQRTDENGGKIKLNMSFKPVTMKQDSTASTAPKLGGNKMRMMMKGSIKKPETPKHMAAAHR</sequence>